<dbReference type="RefSeq" id="WP_076546920.1">
    <property type="nucleotide sequence ID" value="NZ_FTMA01000001.1"/>
</dbReference>
<sequence length="249" mass="28558">MKESYLKPLYSSLFLFFVVSLISYGQITPGIYADTIQTNGIKTVHQLKVNDDYFIYNEYEIEPEKFIKTVGGFFQIENTAANSLLVVLLEFNSDFKKDDLKQLSIPFQTDGETLKINWTEQLIFKPVKTISQDLDGAWLFATRGPDTGQERRGEENSRKTLKFLMDGTFQWIAYDTESFRFSGTGGGTYSAEDGIYKEHIAFFSKDNTRVGAQLKFNYKIEGSDWHHTGKNSKGEPMYEIWSKRSITGL</sequence>
<dbReference type="OrthoDB" id="706756at2"/>
<dbReference type="STRING" id="228959.SAMN05421797_101704"/>
<accession>A0A1N6Q2K7</accession>
<reference evidence="2" key="1">
    <citation type="submission" date="2017-01" db="EMBL/GenBank/DDBJ databases">
        <authorList>
            <person name="Varghese N."/>
            <person name="Submissions S."/>
        </authorList>
    </citation>
    <scope>NUCLEOTIDE SEQUENCE [LARGE SCALE GENOMIC DNA]</scope>
    <source>
        <strain evidence="2">DSM 15366</strain>
    </source>
</reference>
<organism evidence="1 2">
    <name type="scientific">Maribacter ulvicola</name>
    <dbReference type="NCBI Taxonomy" id="228959"/>
    <lineage>
        <taxon>Bacteria</taxon>
        <taxon>Pseudomonadati</taxon>
        <taxon>Bacteroidota</taxon>
        <taxon>Flavobacteriia</taxon>
        <taxon>Flavobacteriales</taxon>
        <taxon>Flavobacteriaceae</taxon>
        <taxon>Maribacter</taxon>
    </lineage>
</organism>
<evidence type="ECO:0000313" key="2">
    <source>
        <dbReference type="Proteomes" id="UP000186953"/>
    </source>
</evidence>
<keyword evidence="2" id="KW-1185">Reference proteome</keyword>
<dbReference type="AlphaFoldDB" id="A0A1N6Q2K7"/>
<dbReference type="EMBL" id="FTMA01000001">
    <property type="protein sequence ID" value="SIQ10689.1"/>
    <property type="molecule type" value="Genomic_DNA"/>
</dbReference>
<gene>
    <name evidence="1" type="ORF">SAMN05421797_101704</name>
</gene>
<dbReference type="Gene3D" id="2.40.128.490">
    <property type="entry name" value="Uncharacterised protein PF14869, DUF4488"/>
    <property type="match status" value="1"/>
</dbReference>
<dbReference type="Proteomes" id="UP000186953">
    <property type="component" value="Unassembled WGS sequence"/>
</dbReference>
<protein>
    <recommendedName>
        <fullName evidence="3">Membrane or secreted protein</fullName>
    </recommendedName>
</protein>
<name>A0A1N6Q2K7_9FLAO</name>
<evidence type="ECO:0000313" key="1">
    <source>
        <dbReference type="EMBL" id="SIQ10689.1"/>
    </source>
</evidence>
<evidence type="ECO:0008006" key="3">
    <source>
        <dbReference type="Google" id="ProtNLM"/>
    </source>
</evidence>
<proteinExistence type="predicted"/>